<dbReference type="EMBL" id="JAAXPE010000004">
    <property type="protein sequence ID" value="NKY85193.1"/>
    <property type="molecule type" value="Genomic_DNA"/>
</dbReference>
<comment type="similarity">
    <text evidence="2">Belongs to the major facilitator superfamily. EmrB family.</text>
</comment>
<feature type="transmembrane region" description="Helical" evidence="9">
    <location>
        <begin position="140"/>
        <end position="161"/>
    </location>
</feature>
<feature type="transmembrane region" description="Helical" evidence="9">
    <location>
        <begin position="294"/>
        <end position="315"/>
    </location>
</feature>
<dbReference type="PROSITE" id="PS50850">
    <property type="entry name" value="MFS"/>
    <property type="match status" value="1"/>
</dbReference>
<evidence type="ECO:0000256" key="3">
    <source>
        <dbReference type="ARBA" id="ARBA00022448"/>
    </source>
</evidence>
<feature type="transmembrane region" description="Helical" evidence="9">
    <location>
        <begin position="552"/>
        <end position="574"/>
    </location>
</feature>
<dbReference type="PRINTS" id="PR01036">
    <property type="entry name" value="TCRTETB"/>
</dbReference>
<keyword evidence="4" id="KW-1003">Cell membrane</keyword>
<keyword evidence="5 9" id="KW-0812">Transmembrane</keyword>
<feature type="transmembrane region" description="Helical" evidence="9">
    <location>
        <begin position="173"/>
        <end position="192"/>
    </location>
</feature>
<feature type="transmembrane region" description="Helical" evidence="9">
    <location>
        <begin position="321"/>
        <end position="341"/>
    </location>
</feature>
<gene>
    <name evidence="11" type="ORF">HGA07_06095</name>
</gene>
<name>A0A7X6RH30_9NOCA</name>
<feature type="transmembrane region" description="Helical" evidence="9">
    <location>
        <begin position="361"/>
        <end position="382"/>
    </location>
</feature>
<comment type="subcellular location">
    <subcellularLocation>
        <location evidence="1">Cell membrane</location>
        <topology evidence="1">Multi-pass membrane protein</topology>
    </subcellularLocation>
</comment>
<dbReference type="SUPFAM" id="SSF103473">
    <property type="entry name" value="MFS general substrate transporter"/>
    <property type="match status" value="1"/>
</dbReference>
<feature type="compositionally biased region" description="Polar residues" evidence="8">
    <location>
        <begin position="16"/>
        <end position="38"/>
    </location>
</feature>
<evidence type="ECO:0000259" key="10">
    <source>
        <dbReference type="PROSITE" id="PS50850"/>
    </source>
</evidence>
<feature type="transmembrane region" description="Helical" evidence="9">
    <location>
        <begin position="107"/>
        <end position="128"/>
    </location>
</feature>
<keyword evidence="7 9" id="KW-0472">Membrane</keyword>
<evidence type="ECO:0000313" key="12">
    <source>
        <dbReference type="Proteomes" id="UP000523447"/>
    </source>
</evidence>
<keyword evidence="3" id="KW-0813">Transport</keyword>
<feature type="region of interest" description="Disordered" evidence="8">
    <location>
        <begin position="1"/>
        <end position="38"/>
    </location>
</feature>
<feature type="transmembrane region" description="Helical" evidence="9">
    <location>
        <begin position="451"/>
        <end position="470"/>
    </location>
</feature>
<protein>
    <submittedName>
        <fullName evidence="11">DHA2 family efflux MFS transporter permease subunit</fullName>
    </submittedName>
</protein>
<dbReference type="InterPro" id="IPR020846">
    <property type="entry name" value="MFS_dom"/>
</dbReference>
<dbReference type="PANTHER" id="PTHR42718">
    <property type="entry name" value="MAJOR FACILITATOR SUPERFAMILY MULTIDRUG TRANSPORTER MFSC"/>
    <property type="match status" value="1"/>
</dbReference>
<dbReference type="Pfam" id="PF07690">
    <property type="entry name" value="MFS_1"/>
    <property type="match status" value="1"/>
</dbReference>
<accession>A0A7X6RH30</accession>
<sequence>MPAPRIGDVSLPVEPSTGSSIAGNSLPGNRNNGGNQCSGRAAAVKVTTGRDESGTKSRRFRYGLPWERGLVKRSVTWQAEAVTSPPDIPAATSDPASDKLDAAVFKVAGVVVLGAIMSILDVTVVTVALPTFQHEFDTSYAIAAWTMTGYTLALASVIPLTGWAADRFGTKRLYIMALTFFILGSVLCSTAWNIESLIAFRVVQGLGGGMLMPLGMTIMTHAAGPQRIGRVMAVLGVPMLLGPILGPILGGWLIGSFSWHWIFLINLPVGVIALILAVVILPSDKPEPSESFDFLGMLLASPGLALFLFGVSSIPEQHTVASARVLVPAAIGLVLMAGFVVHALRTEHPLIDLHLFRNRQLTFAVLTAVFFAIAFFGSGLLLPSYLQQVQGKSTLMTGLLIAPQGFGAMITMPIGGKLVDKIGPGKVVMTGLAVIGVSLLFFTQLSADTSLPLMCGALFVMGLGMGCTMMPTMTAAIQTLTHAQVARGSTLMNIVNQAAGSIGTATMSVVLTNLLENRPLAQAAIGSQFDPTIAQKLPPGALDTGFEQAATAYAHTYIVAVALILVTLIPAAFLPRSKPKLPQEGTEAPVLMGH</sequence>
<comment type="caution">
    <text evidence="11">The sequence shown here is derived from an EMBL/GenBank/DDBJ whole genome shotgun (WGS) entry which is preliminary data.</text>
</comment>
<dbReference type="CDD" id="cd17503">
    <property type="entry name" value="MFS_LmrB_MDR_like"/>
    <property type="match status" value="1"/>
</dbReference>
<feature type="transmembrane region" description="Helical" evidence="9">
    <location>
        <begin position="231"/>
        <end position="255"/>
    </location>
</feature>
<evidence type="ECO:0000256" key="9">
    <source>
        <dbReference type="SAM" id="Phobius"/>
    </source>
</evidence>
<dbReference type="NCBIfam" id="TIGR00711">
    <property type="entry name" value="efflux_EmrB"/>
    <property type="match status" value="1"/>
</dbReference>
<evidence type="ECO:0000256" key="5">
    <source>
        <dbReference type="ARBA" id="ARBA00022692"/>
    </source>
</evidence>
<evidence type="ECO:0000256" key="4">
    <source>
        <dbReference type="ARBA" id="ARBA00022475"/>
    </source>
</evidence>
<feature type="transmembrane region" description="Helical" evidence="9">
    <location>
        <begin position="198"/>
        <end position="219"/>
    </location>
</feature>
<reference evidence="11 12" key="1">
    <citation type="submission" date="2020-04" db="EMBL/GenBank/DDBJ databases">
        <title>MicrobeNet Type strains.</title>
        <authorList>
            <person name="Nicholson A.C."/>
        </authorList>
    </citation>
    <scope>NUCLEOTIDE SEQUENCE [LARGE SCALE GENOMIC DNA]</scope>
    <source>
        <strain evidence="11 12">DSM 44445</strain>
    </source>
</reference>
<evidence type="ECO:0000256" key="1">
    <source>
        <dbReference type="ARBA" id="ARBA00004651"/>
    </source>
</evidence>
<dbReference type="GO" id="GO:0022857">
    <property type="term" value="F:transmembrane transporter activity"/>
    <property type="evidence" value="ECO:0007669"/>
    <property type="project" value="InterPro"/>
</dbReference>
<feature type="transmembrane region" description="Helical" evidence="9">
    <location>
        <begin position="427"/>
        <end position="445"/>
    </location>
</feature>
<dbReference type="GO" id="GO:0005886">
    <property type="term" value="C:plasma membrane"/>
    <property type="evidence" value="ECO:0007669"/>
    <property type="project" value="UniProtKB-SubCell"/>
</dbReference>
<feature type="transmembrane region" description="Helical" evidence="9">
    <location>
        <begin position="394"/>
        <end position="415"/>
    </location>
</feature>
<organism evidence="11 12">
    <name type="scientific">Nocardia veterana</name>
    <dbReference type="NCBI Taxonomy" id="132249"/>
    <lineage>
        <taxon>Bacteria</taxon>
        <taxon>Bacillati</taxon>
        <taxon>Actinomycetota</taxon>
        <taxon>Actinomycetes</taxon>
        <taxon>Mycobacteriales</taxon>
        <taxon>Nocardiaceae</taxon>
        <taxon>Nocardia</taxon>
    </lineage>
</organism>
<dbReference type="AlphaFoldDB" id="A0A7X6RH30"/>
<proteinExistence type="inferred from homology"/>
<evidence type="ECO:0000256" key="6">
    <source>
        <dbReference type="ARBA" id="ARBA00022989"/>
    </source>
</evidence>
<evidence type="ECO:0000313" key="11">
    <source>
        <dbReference type="EMBL" id="NKY85193.1"/>
    </source>
</evidence>
<evidence type="ECO:0000256" key="8">
    <source>
        <dbReference type="SAM" id="MobiDB-lite"/>
    </source>
</evidence>
<feature type="transmembrane region" description="Helical" evidence="9">
    <location>
        <begin position="261"/>
        <end position="282"/>
    </location>
</feature>
<dbReference type="Proteomes" id="UP000523447">
    <property type="component" value="Unassembled WGS sequence"/>
</dbReference>
<feature type="domain" description="Major facilitator superfamily (MFS) profile" evidence="10">
    <location>
        <begin position="107"/>
        <end position="578"/>
    </location>
</feature>
<dbReference type="Gene3D" id="1.20.1250.20">
    <property type="entry name" value="MFS general substrate transporter like domains"/>
    <property type="match status" value="1"/>
</dbReference>
<keyword evidence="12" id="KW-1185">Reference proteome</keyword>
<dbReference type="PANTHER" id="PTHR42718:SF9">
    <property type="entry name" value="MAJOR FACILITATOR SUPERFAMILY MULTIDRUG TRANSPORTER MFSC"/>
    <property type="match status" value="1"/>
</dbReference>
<dbReference type="Gene3D" id="1.20.1720.10">
    <property type="entry name" value="Multidrug resistance protein D"/>
    <property type="match status" value="1"/>
</dbReference>
<dbReference type="InterPro" id="IPR011701">
    <property type="entry name" value="MFS"/>
</dbReference>
<evidence type="ECO:0000256" key="7">
    <source>
        <dbReference type="ARBA" id="ARBA00023136"/>
    </source>
</evidence>
<dbReference type="InterPro" id="IPR036259">
    <property type="entry name" value="MFS_trans_sf"/>
</dbReference>
<dbReference type="InterPro" id="IPR004638">
    <property type="entry name" value="EmrB-like"/>
</dbReference>
<evidence type="ECO:0000256" key="2">
    <source>
        <dbReference type="ARBA" id="ARBA00008537"/>
    </source>
</evidence>
<keyword evidence="6 9" id="KW-1133">Transmembrane helix</keyword>